<evidence type="ECO:0000313" key="1">
    <source>
        <dbReference type="EMBL" id="TBU12032.1"/>
    </source>
</evidence>
<gene>
    <name evidence="1" type="ORF">CWI38_0929p0020</name>
</gene>
<organism evidence="1 2">
    <name type="scientific">Hamiltosporidium tvaerminnensis</name>
    <dbReference type="NCBI Taxonomy" id="1176355"/>
    <lineage>
        <taxon>Eukaryota</taxon>
        <taxon>Fungi</taxon>
        <taxon>Fungi incertae sedis</taxon>
        <taxon>Microsporidia</taxon>
        <taxon>Dubosqiidae</taxon>
        <taxon>Hamiltosporidium</taxon>
    </lineage>
</organism>
<comment type="caution">
    <text evidence="1">The sequence shown here is derived from an EMBL/GenBank/DDBJ whole genome shotgun (WGS) entry which is preliminary data.</text>
</comment>
<dbReference type="EMBL" id="PITK01000929">
    <property type="protein sequence ID" value="TBU12032.1"/>
    <property type="molecule type" value="Genomic_DNA"/>
</dbReference>
<dbReference type="GO" id="GO:0003676">
    <property type="term" value="F:nucleic acid binding"/>
    <property type="evidence" value="ECO:0007669"/>
    <property type="project" value="InterPro"/>
</dbReference>
<reference evidence="1 2" key="1">
    <citation type="submission" date="2017-12" db="EMBL/GenBank/DDBJ databases">
        <authorList>
            <person name="Pombert J.-F."/>
            <person name="Haag K.L."/>
            <person name="Ebert D."/>
        </authorList>
    </citation>
    <scope>NUCLEOTIDE SEQUENCE [LARGE SCALE GENOMIC DNA]</scope>
    <source>
        <strain evidence="1">IL-G-3</strain>
    </source>
</reference>
<dbReference type="VEuPathDB" id="MicrosporidiaDB:CWI38_0929p0020"/>
<evidence type="ECO:0000313" key="2">
    <source>
        <dbReference type="Proteomes" id="UP000292282"/>
    </source>
</evidence>
<dbReference type="InterPro" id="IPR036397">
    <property type="entry name" value="RNaseH_sf"/>
</dbReference>
<sequence>YKKKTIYVQQNNANPHFSDNDADIVALGSADDRNIKFKVQLANSPNLNVLGLGFFNSIQSLQHQASPHTIDELINCVQDAFHQLEANTLDNVFTTLQACMESIMLADGGNGYKIPHLSKGKLRREGRLLEKYVGSKEAYEVQNNKVLFYRSFLCNLTPFNPTIVYNAYNIFYKTTSLTYFLVNNNPLFSIYEYETPFNNTPNKIMELIQLQDNLKVFEDYPPQNNLTTLSERLKNITSLSILKKELDGHFKEIMDKNDDSIYYYESIRMLKFIDKLFKKIEEHTSQLNGDGVDDMIDVYVESLVNYVDNVDVIKEHIEIKMYSGVRYCVQALQKSGKTMNHLENEYEKNR</sequence>
<proteinExistence type="predicted"/>
<dbReference type="OrthoDB" id="2186267at2759"/>
<accession>A0A4V2JXJ3</accession>
<protein>
    <submittedName>
        <fullName evidence="1">Uncharacterized protein</fullName>
    </submittedName>
</protein>
<dbReference type="Gene3D" id="3.30.420.10">
    <property type="entry name" value="Ribonuclease H-like superfamily/Ribonuclease H"/>
    <property type="match status" value="1"/>
</dbReference>
<feature type="non-terminal residue" evidence="1">
    <location>
        <position position="1"/>
    </location>
</feature>
<dbReference type="PANTHER" id="PTHR47169:SF2">
    <property type="entry name" value="OS01G0541250 PROTEIN"/>
    <property type="match status" value="1"/>
</dbReference>
<dbReference type="AlphaFoldDB" id="A0A4V2JXJ3"/>
<name>A0A4V2JXJ3_9MICR</name>
<keyword evidence="2" id="KW-1185">Reference proteome</keyword>
<dbReference type="Proteomes" id="UP000292282">
    <property type="component" value="Unassembled WGS sequence"/>
</dbReference>
<dbReference type="PANTHER" id="PTHR47169">
    <property type="entry name" value="OS01G0541250 PROTEIN"/>
    <property type="match status" value="1"/>
</dbReference>